<evidence type="ECO:0000256" key="4">
    <source>
        <dbReference type="PROSITE-ProRule" id="PRU00510"/>
    </source>
</evidence>
<keyword evidence="3" id="KW-0862">Zinc</keyword>
<feature type="domain" description="Zinc finger DksA/TraR C4-type" evidence="5">
    <location>
        <begin position="84"/>
        <end position="111"/>
    </location>
</feature>
<keyword evidence="2" id="KW-0863">Zinc-finger</keyword>
<evidence type="ECO:0000313" key="6">
    <source>
        <dbReference type="EMBL" id="MCA9302467.1"/>
    </source>
</evidence>
<comment type="caution">
    <text evidence="6">The sequence shown here is derived from an EMBL/GenBank/DDBJ whole genome shotgun (WGS) entry which is preliminary data.</text>
</comment>
<sequence length="115" mass="13195">MSSLPQTFIDRMKSLLKRKNAQLEAEQKSLLDKDPYLAPGRTEENEILDDVNEDLEKELYDKKVNFIRSLQSQVQRALARMRAGKYGVCEVCGKEIGKERLEALPEATRCVQHAE</sequence>
<reference evidence="6" key="2">
    <citation type="journal article" date="2021" name="Microbiome">
        <title>Successional dynamics and alternative stable states in a saline activated sludge microbial community over 9 years.</title>
        <authorList>
            <person name="Wang Y."/>
            <person name="Ye J."/>
            <person name="Ju F."/>
            <person name="Liu L."/>
            <person name="Boyd J.A."/>
            <person name="Deng Y."/>
            <person name="Parks D.H."/>
            <person name="Jiang X."/>
            <person name="Yin X."/>
            <person name="Woodcroft B.J."/>
            <person name="Tyson G.W."/>
            <person name="Hugenholtz P."/>
            <person name="Polz M.F."/>
            <person name="Zhang T."/>
        </authorList>
    </citation>
    <scope>NUCLEOTIDE SEQUENCE</scope>
    <source>
        <strain evidence="6">HKST-UBA80</strain>
    </source>
</reference>
<reference evidence="6" key="1">
    <citation type="submission" date="2020-04" db="EMBL/GenBank/DDBJ databases">
        <authorList>
            <person name="Zhang T."/>
        </authorList>
    </citation>
    <scope>NUCLEOTIDE SEQUENCE</scope>
    <source>
        <strain evidence="6">HKST-UBA80</strain>
    </source>
</reference>
<evidence type="ECO:0000256" key="1">
    <source>
        <dbReference type="ARBA" id="ARBA00022723"/>
    </source>
</evidence>
<evidence type="ECO:0000259" key="5">
    <source>
        <dbReference type="Pfam" id="PF01258"/>
    </source>
</evidence>
<dbReference type="Pfam" id="PF01258">
    <property type="entry name" value="zf-dskA_traR"/>
    <property type="match status" value="1"/>
</dbReference>
<evidence type="ECO:0000313" key="7">
    <source>
        <dbReference type="Proteomes" id="UP000714817"/>
    </source>
</evidence>
<dbReference type="PROSITE" id="PS51128">
    <property type="entry name" value="ZF_DKSA_2"/>
    <property type="match status" value="1"/>
</dbReference>
<evidence type="ECO:0000256" key="3">
    <source>
        <dbReference type="ARBA" id="ARBA00022833"/>
    </source>
</evidence>
<organism evidence="6 7">
    <name type="scientific">candidate division WWE3 bacterium</name>
    <dbReference type="NCBI Taxonomy" id="2053526"/>
    <lineage>
        <taxon>Bacteria</taxon>
        <taxon>Katanobacteria</taxon>
    </lineage>
</organism>
<dbReference type="InterPro" id="IPR000962">
    <property type="entry name" value="Znf_DskA_TraR"/>
</dbReference>
<dbReference type="PANTHER" id="PTHR33823:SF4">
    <property type="entry name" value="GENERAL STRESS PROTEIN 16O"/>
    <property type="match status" value="1"/>
</dbReference>
<proteinExistence type="predicted"/>
<keyword evidence="1" id="KW-0479">Metal-binding</keyword>
<dbReference type="PANTHER" id="PTHR33823">
    <property type="entry name" value="RNA POLYMERASE-BINDING TRANSCRIPTION FACTOR DKSA-RELATED"/>
    <property type="match status" value="1"/>
</dbReference>
<dbReference type="SUPFAM" id="SSF57716">
    <property type="entry name" value="Glucocorticoid receptor-like (DNA-binding domain)"/>
    <property type="match status" value="1"/>
</dbReference>
<feature type="zinc finger region" description="dksA C4-type" evidence="4">
    <location>
        <begin position="89"/>
        <end position="113"/>
    </location>
</feature>
<dbReference type="Proteomes" id="UP000714817">
    <property type="component" value="Unassembled WGS sequence"/>
</dbReference>
<dbReference type="GO" id="GO:0008270">
    <property type="term" value="F:zinc ion binding"/>
    <property type="evidence" value="ECO:0007669"/>
    <property type="project" value="UniProtKB-KW"/>
</dbReference>
<accession>A0A955E0J4</accession>
<protein>
    <submittedName>
        <fullName evidence="6">TraR/DksA C4-type zinc finger protein</fullName>
    </submittedName>
</protein>
<dbReference type="AlphaFoldDB" id="A0A955E0J4"/>
<dbReference type="EMBL" id="JAGQNY010000023">
    <property type="protein sequence ID" value="MCA9302467.1"/>
    <property type="molecule type" value="Genomic_DNA"/>
</dbReference>
<dbReference type="Gene3D" id="1.20.120.910">
    <property type="entry name" value="DksA, coiled-coil domain"/>
    <property type="match status" value="1"/>
</dbReference>
<evidence type="ECO:0000256" key="2">
    <source>
        <dbReference type="ARBA" id="ARBA00022771"/>
    </source>
</evidence>
<name>A0A955E0J4_UNCKA</name>
<gene>
    <name evidence="6" type="ORF">KDA10_03890</name>
</gene>